<evidence type="ECO:0000256" key="1">
    <source>
        <dbReference type="SAM" id="MobiDB-lite"/>
    </source>
</evidence>
<organism evidence="2 3">
    <name type="scientific">Aldrovandia affinis</name>
    <dbReference type="NCBI Taxonomy" id="143900"/>
    <lineage>
        <taxon>Eukaryota</taxon>
        <taxon>Metazoa</taxon>
        <taxon>Chordata</taxon>
        <taxon>Craniata</taxon>
        <taxon>Vertebrata</taxon>
        <taxon>Euteleostomi</taxon>
        <taxon>Actinopterygii</taxon>
        <taxon>Neopterygii</taxon>
        <taxon>Teleostei</taxon>
        <taxon>Notacanthiformes</taxon>
        <taxon>Halosauridae</taxon>
        <taxon>Aldrovandia</taxon>
    </lineage>
</organism>
<protein>
    <submittedName>
        <fullName evidence="2">Uncharacterized protein</fullName>
    </submittedName>
</protein>
<accession>A0AAD7VZE4</accession>
<gene>
    <name evidence="2" type="ORF">AAFF_G00331040</name>
</gene>
<dbReference type="AlphaFoldDB" id="A0AAD7VZE4"/>
<sequence length="102" mass="10756">MPIYNDAILLLPPANVQRPGRPAPQHRRPSPPLNPSGDWRSGQGRAALVSDGIFWAAVGRVTSQADKAERVCVYAAAERLKCPLGNANGLCANTRGLPDSGG</sequence>
<comment type="caution">
    <text evidence="2">The sequence shown here is derived from an EMBL/GenBank/DDBJ whole genome shotgun (WGS) entry which is preliminary data.</text>
</comment>
<reference evidence="2" key="1">
    <citation type="journal article" date="2023" name="Science">
        <title>Genome structures resolve the early diversification of teleost fishes.</title>
        <authorList>
            <person name="Parey E."/>
            <person name="Louis A."/>
            <person name="Montfort J."/>
            <person name="Bouchez O."/>
            <person name="Roques C."/>
            <person name="Iampietro C."/>
            <person name="Lluch J."/>
            <person name="Castinel A."/>
            <person name="Donnadieu C."/>
            <person name="Desvignes T."/>
            <person name="Floi Bucao C."/>
            <person name="Jouanno E."/>
            <person name="Wen M."/>
            <person name="Mejri S."/>
            <person name="Dirks R."/>
            <person name="Jansen H."/>
            <person name="Henkel C."/>
            <person name="Chen W.J."/>
            <person name="Zahm M."/>
            <person name="Cabau C."/>
            <person name="Klopp C."/>
            <person name="Thompson A.W."/>
            <person name="Robinson-Rechavi M."/>
            <person name="Braasch I."/>
            <person name="Lecointre G."/>
            <person name="Bobe J."/>
            <person name="Postlethwait J.H."/>
            <person name="Berthelot C."/>
            <person name="Roest Crollius H."/>
            <person name="Guiguen Y."/>
        </authorList>
    </citation>
    <scope>NUCLEOTIDE SEQUENCE</scope>
    <source>
        <strain evidence="2">NC1722</strain>
    </source>
</reference>
<dbReference type="Proteomes" id="UP001221898">
    <property type="component" value="Unassembled WGS sequence"/>
</dbReference>
<proteinExistence type="predicted"/>
<feature type="region of interest" description="Disordered" evidence="1">
    <location>
        <begin position="14"/>
        <end position="42"/>
    </location>
</feature>
<dbReference type="EMBL" id="JAINUG010000505">
    <property type="protein sequence ID" value="KAJ8367100.1"/>
    <property type="molecule type" value="Genomic_DNA"/>
</dbReference>
<evidence type="ECO:0000313" key="2">
    <source>
        <dbReference type="EMBL" id="KAJ8367100.1"/>
    </source>
</evidence>
<name>A0AAD7VZE4_9TELE</name>
<keyword evidence="3" id="KW-1185">Reference proteome</keyword>
<evidence type="ECO:0000313" key="3">
    <source>
        <dbReference type="Proteomes" id="UP001221898"/>
    </source>
</evidence>